<accession>A0A078AL44</accession>
<dbReference type="EMBL" id="CCKQ01011515">
    <property type="protein sequence ID" value="CDW83085.1"/>
    <property type="molecule type" value="Genomic_DNA"/>
</dbReference>
<sequence>MKRNFAKSLEQTEIKKKKQRVRESSPDKDSDYYNNNSNNNYNIVDIRLSRDKMFNDSDQKDNNIERQDSLKLSQHHLSQRSRKFIIVDIDEYQKMRLVKQTHTIDQQSQRETISKEVVKGVEKQIQIQVIIQSKVISYSAYNTWLVALPQKANDSKLQSRSLLAILKLKEPYEINRSQQQELKQVTKQSNFQNQLKQESFKQEVQNFRLNQRDYSSVKFDLPEDEPAIDVEDYIEKNAHSKYQKKMRSRFQGIYKDIWQQSPNKMNQNSSSKRVISSRQQIK</sequence>
<evidence type="ECO:0000256" key="1">
    <source>
        <dbReference type="SAM" id="MobiDB-lite"/>
    </source>
</evidence>
<reference evidence="2 3" key="1">
    <citation type="submission" date="2014-06" db="EMBL/GenBank/DDBJ databases">
        <authorList>
            <person name="Swart Estienne"/>
        </authorList>
    </citation>
    <scope>NUCLEOTIDE SEQUENCE [LARGE SCALE GENOMIC DNA]</scope>
    <source>
        <strain evidence="2 3">130c</strain>
    </source>
</reference>
<evidence type="ECO:0000313" key="2">
    <source>
        <dbReference type="EMBL" id="CDW83085.1"/>
    </source>
</evidence>
<feature type="region of interest" description="Disordered" evidence="1">
    <location>
        <begin position="258"/>
        <end position="282"/>
    </location>
</feature>
<feature type="region of interest" description="Disordered" evidence="1">
    <location>
        <begin position="1"/>
        <end position="38"/>
    </location>
</feature>
<dbReference type="Proteomes" id="UP000039865">
    <property type="component" value="Unassembled WGS sequence"/>
</dbReference>
<evidence type="ECO:0000313" key="3">
    <source>
        <dbReference type="Proteomes" id="UP000039865"/>
    </source>
</evidence>
<protein>
    <submittedName>
        <fullName evidence="2">Uncharacterized protein</fullName>
    </submittedName>
</protein>
<dbReference type="InParanoid" id="A0A078AL44"/>
<proteinExistence type="predicted"/>
<feature type="compositionally biased region" description="Basic and acidic residues" evidence="1">
    <location>
        <begin position="21"/>
        <end position="31"/>
    </location>
</feature>
<name>A0A078AL44_STYLE</name>
<keyword evidence="3" id="KW-1185">Reference proteome</keyword>
<gene>
    <name evidence="2" type="primary">Contig18324.g19462</name>
    <name evidence="2" type="ORF">STYLEM_12124</name>
</gene>
<organism evidence="2 3">
    <name type="scientific">Stylonychia lemnae</name>
    <name type="common">Ciliate</name>
    <dbReference type="NCBI Taxonomy" id="5949"/>
    <lineage>
        <taxon>Eukaryota</taxon>
        <taxon>Sar</taxon>
        <taxon>Alveolata</taxon>
        <taxon>Ciliophora</taxon>
        <taxon>Intramacronucleata</taxon>
        <taxon>Spirotrichea</taxon>
        <taxon>Stichotrichia</taxon>
        <taxon>Sporadotrichida</taxon>
        <taxon>Oxytrichidae</taxon>
        <taxon>Stylonychinae</taxon>
        <taxon>Stylonychia</taxon>
    </lineage>
</organism>
<dbReference type="AlphaFoldDB" id="A0A078AL44"/>